<accession>A0A3Q9LVI3</accession>
<sequence>MKNKNPYQALLRGKVTSAIAQARAAAHMTHQGVKGSVLEILLSQLFRPLLPADIGVGTGQIIDAFGNPPSPQIDIVIYNKAILPPVLVDHNVGIFPIESVLYTIEVKTTLNSRELSIAELSAKTINTVYKYLPGKIDEEGNRINHSISKPRAVVFALNTDLKANGMTEAERYKKIYKKETHYLGAICVAGREYCYENDEHWISMRNEEDFDEVLALISGITNTYRGVSDSRGYPLLGYYVAPENITSIITPSVVLPELTVKCVQCGKELKTIPTFAGFKDLTINGAITIPSLCECGGKLTSEKGTYIIKNERLREINPI</sequence>
<organism evidence="3">
    <name type="scientific">Salmonella enterica subsp. enterica serovar 43:a:1,7</name>
    <dbReference type="NCBI Taxonomy" id="2500155"/>
    <lineage>
        <taxon>Bacteria</taxon>
        <taxon>Pseudomonadati</taxon>
        <taxon>Pseudomonadota</taxon>
        <taxon>Gammaproteobacteria</taxon>
        <taxon>Enterobacterales</taxon>
        <taxon>Enterobacteriaceae</taxon>
        <taxon>Salmonella</taxon>
    </lineage>
</organism>
<gene>
    <name evidence="3" type="ORF">ELZ85_05870</name>
    <name evidence="2" type="ORF">ELZ87_05820</name>
</gene>
<dbReference type="CDD" id="cd21173">
    <property type="entry name" value="NucC-like"/>
    <property type="match status" value="1"/>
</dbReference>
<proteinExistence type="predicted"/>
<dbReference type="EMBL" id="CP034712">
    <property type="protein sequence ID" value="AZT19387.1"/>
    <property type="molecule type" value="Genomic_DNA"/>
</dbReference>
<name>A0A3Q9LVI3_SALET</name>
<dbReference type="InterPro" id="IPR046537">
    <property type="entry name" value="DUF6602"/>
</dbReference>
<reference evidence="3" key="1">
    <citation type="submission" date="2018-12" db="EMBL/GenBank/DDBJ databases">
        <title>Complete genome sequences of twenty non-typhoidal Salmonella isolates from Rwanda.</title>
        <authorList>
            <person name="Byukusenge M."/>
            <person name="Li L."/>
            <person name="Subhashinie K."/>
            <person name="Nzayirambaho M."/>
            <person name="Kuchipudi S.V."/>
            <person name="Jayarao B.M."/>
        </authorList>
    </citation>
    <scope>NUCLEOTIDE SEQUENCE</scope>
    <source>
        <strain evidence="3">RSE18</strain>
        <strain evidence="2">RSE20</strain>
    </source>
</reference>
<evidence type="ECO:0000259" key="1">
    <source>
        <dbReference type="Pfam" id="PF20247"/>
    </source>
</evidence>
<protein>
    <recommendedName>
        <fullName evidence="1">DUF6602 domain-containing protein</fullName>
    </recommendedName>
</protein>
<dbReference type="AlphaFoldDB" id="A0A3Q9LVI3"/>
<feature type="domain" description="DUF6602" evidence="1">
    <location>
        <begin position="23"/>
        <end position="125"/>
    </location>
</feature>
<dbReference type="Pfam" id="PF20247">
    <property type="entry name" value="DUF6602"/>
    <property type="match status" value="1"/>
</dbReference>
<evidence type="ECO:0000313" key="2">
    <source>
        <dbReference type="EMBL" id="AZT06958.1"/>
    </source>
</evidence>
<evidence type="ECO:0000313" key="3">
    <source>
        <dbReference type="EMBL" id="AZT19387.1"/>
    </source>
</evidence>
<dbReference type="EMBL" id="CP034711">
    <property type="protein sequence ID" value="AZT06958.1"/>
    <property type="molecule type" value="Genomic_DNA"/>
</dbReference>